<dbReference type="GO" id="GO:0008270">
    <property type="term" value="F:zinc ion binding"/>
    <property type="evidence" value="ECO:0007669"/>
    <property type="project" value="InterPro"/>
</dbReference>
<dbReference type="OrthoDB" id="3546279at2759"/>
<accession>A0A2V1DRG0</accession>
<proteinExistence type="predicted"/>
<dbReference type="InterPro" id="IPR001138">
    <property type="entry name" value="Zn2Cys6_DnaBD"/>
</dbReference>
<dbReference type="SUPFAM" id="SSF57701">
    <property type="entry name" value="Zn2/Cys6 DNA-binding domain"/>
    <property type="match status" value="1"/>
</dbReference>
<dbReference type="PROSITE" id="PS00463">
    <property type="entry name" value="ZN2_CY6_FUNGAL_1"/>
    <property type="match status" value="1"/>
</dbReference>
<dbReference type="AlphaFoldDB" id="A0A2V1DRG0"/>
<evidence type="ECO:0000313" key="3">
    <source>
        <dbReference type="EMBL" id="PVI00566.1"/>
    </source>
</evidence>
<sequence length="406" mass="46941">MPRKNKGVRRCHVKSRNGCVQCKRRRVKCDVKQPACSSCLRRNESCEYPDMFGNGYYQAVQAPWPDYISSRPANILHPTSTTEFELLQKLKSGIVPPGPNTRLRNDYTGLRVVSTGVIRLVMDRASITPDEVSLWSSSMASVCREKDYIMHIVMSLACGLQDVLSRPDKMVGELAYEHNIKASALFRERNELIDANNWLPPIMFHVLTVVFRFYSQAFCRKEDFGLVDTMRLFRSGSTIMKATTPYVKQSSFWSFIVERTALDKKLNTETEAFLHQSLRSIESALDLTDANPFSTEEQRYESRINRQALTGLYAWVEHCDAMPRCWPHYCGWPTFVPMGFLELLEQKNEVALLLVIHWCGVMYRSTKPGVKAWAYRAGHYSLEEIHHPELWREALEWPLKMLLPLW</sequence>
<keyword evidence="4" id="KW-1185">Reference proteome</keyword>
<evidence type="ECO:0000259" key="2">
    <source>
        <dbReference type="PROSITE" id="PS50048"/>
    </source>
</evidence>
<protein>
    <recommendedName>
        <fullName evidence="2">Zn(2)-C6 fungal-type domain-containing protein</fullName>
    </recommendedName>
</protein>
<dbReference type="PANTHER" id="PTHR47784">
    <property type="entry name" value="STEROL UPTAKE CONTROL PROTEIN 2"/>
    <property type="match status" value="1"/>
</dbReference>
<feature type="domain" description="Zn(2)-C6 fungal-type" evidence="2">
    <location>
        <begin position="18"/>
        <end position="48"/>
    </location>
</feature>
<evidence type="ECO:0000313" key="4">
    <source>
        <dbReference type="Proteomes" id="UP000244855"/>
    </source>
</evidence>
<dbReference type="STRING" id="97972.A0A2V1DRG0"/>
<dbReference type="Pfam" id="PF00172">
    <property type="entry name" value="Zn_clus"/>
    <property type="match status" value="1"/>
</dbReference>
<name>A0A2V1DRG0_9PLEO</name>
<dbReference type="GO" id="GO:0001228">
    <property type="term" value="F:DNA-binding transcription activator activity, RNA polymerase II-specific"/>
    <property type="evidence" value="ECO:0007669"/>
    <property type="project" value="TreeGrafter"/>
</dbReference>
<gene>
    <name evidence="3" type="ORF">DM02DRAFT_614235</name>
</gene>
<dbReference type="PANTHER" id="PTHR47784:SF5">
    <property type="entry name" value="STEROL UPTAKE CONTROL PROTEIN 2"/>
    <property type="match status" value="1"/>
</dbReference>
<dbReference type="SMART" id="SM00066">
    <property type="entry name" value="GAL4"/>
    <property type="match status" value="1"/>
</dbReference>
<evidence type="ECO:0000256" key="1">
    <source>
        <dbReference type="ARBA" id="ARBA00023242"/>
    </source>
</evidence>
<dbReference type="EMBL" id="KZ805371">
    <property type="protein sequence ID" value="PVI00566.1"/>
    <property type="molecule type" value="Genomic_DNA"/>
</dbReference>
<dbReference type="Gene3D" id="4.10.240.10">
    <property type="entry name" value="Zn(2)-C6 fungal-type DNA-binding domain"/>
    <property type="match status" value="1"/>
</dbReference>
<dbReference type="InterPro" id="IPR036864">
    <property type="entry name" value="Zn2-C6_fun-type_DNA-bd_sf"/>
</dbReference>
<dbReference type="PROSITE" id="PS50048">
    <property type="entry name" value="ZN2_CY6_FUNGAL_2"/>
    <property type="match status" value="1"/>
</dbReference>
<organism evidence="3 4">
    <name type="scientific">Periconia macrospinosa</name>
    <dbReference type="NCBI Taxonomy" id="97972"/>
    <lineage>
        <taxon>Eukaryota</taxon>
        <taxon>Fungi</taxon>
        <taxon>Dikarya</taxon>
        <taxon>Ascomycota</taxon>
        <taxon>Pezizomycotina</taxon>
        <taxon>Dothideomycetes</taxon>
        <taxon>Pleosporomycetidae</taxon>
        <taxon>Pleosporales</taxon>
        <taxon>Massarineae</taxon>
        <taxon>Periconiaceae</taxon>
        <taxon>Periconia</taxon>
    </lineage>
</organism>
<dbReference type="Proteomes" id="UP000244855">
    <property type="component" value="Unassembled WGS sequence"/>
</dbReference>
<keyword evidence="1" id="KW-0539">Nucleus</keyword>
<dbReference type="InterPro" id="IPR053157">
    <property type="entry name" value="Sterol_Uptake_Regulator"/>
</dbReference>
<reference evidence="3 4" key="1">
    <citation type="journal article" date="2018" name="Sci. Rep.">
        <title>Comparative genomics provides insights into the lifestyle and reveals functional heterogeneity of dark septate endophytic fungi.</title>
        <authorList>
            <person name="Knapp D.G."/>
            <person name="Nemeth J.B."/>
            <person name="Barry K."/>
            <person name="Hainaut M."/>
            <person name="Henrissat B."/>
            <person name="Johnson J."/>
            <person name="Kuo A."/>
            <person name="Lim J.H.P."/>
            <person name="Lipzen A."/>
            <person name="Nolan M."/>
            <person name="Ohm R.A."/>
            <person name="Tamas L."/>
            <person name="Grigoriev I.V."/>
            <person name="Spatafora J.W."/>
            <person name="Nagy L.G."/>
            <person name="Kovacs G.M."/>
        </authorList>
    </citation>
    <scope>NUCLEOTIDE SEQUENCE [LARGE SCALE GENOMIC DNA]</scope>
    <source>
        <strain evidence="3 4">DSE2036</strain>
    </source>
</reference>
<dbReference type="CDD" id="cd00067">
    <property type="entry name" value="GAL4"/>
    <property type="match status" value="1"/>
</dbReference>